<keyword evidence="3" id="KW-1185">Reference proteome</keyword>
<evidence type="ECO:0000313" key="2">
    <source>
        <dbReference type="EMBL" id="ALX48267.1"/>
    </source>
</evidence>
<dbReference type="KEGG" id="lao:AOX59_06385"/>
<name>A0A0U3NNF8_9BACI</name>
<dbReference type="AlphaFoldDB" id="A0A0U3NNF8"/>
<dbReference type="Proteomes" id="UP000050331">
    <property type="component" value="Chromosome"/>
</dbReference>
<accession>A0A0U3NNF8</accession>
<protein>
    <submittedName>
        <fullName evidence="2">Uncharacterized protein</fullName>
    </submittedName>
</protein>
<dbReference type="STRING" id="1472767.AOX59_06385"/>
<feature type="transmembrane region" description="Helical" evidence="1">
    <location>
        <begin position="26"/>
        <end position="48"/>
    </location>
</feature>
<keyword evidence="1" id="KW-0812">Transmembrane</keyword>
<gene>
    <name evidence="2" type="ORF">AOX59_06385</name>
</gene>
<reference evidence="2 3" key="1">
    <citation type="submission" date="2016-01" db="EMBL/GenBank/DDBJ databases">
        <title>Complete genome sequence of strain Lentibacillus amyloliquefaciens LAM0015T isolated from saline sediment.</title>
        <authorList>
            <person name="Wang J.-L."/>
            <person name="He M.-X."/>
        </authorList>
    </citation>
    <scope>NUCLEOTIDE SEQUENCE [LARGE SCALE GENOMIC DNA]</scope>
    <source>
        <strain evidence="2 3">LAM0015</strain>
    </source>
</reference>
<keyword evidence="1" id="KW-0472">Membrane</keyword>
<dbReference type="EMBL" id="CP013862">
    <property type="protein sequence ID" value="ALX48267.1"/>
    <property type="molecule type" value="Genomic_DNA"/>
</dbReference>
<organism evidence="2 3">
    <name type="scientific">Lentibacillus amyloliquefaciens</name>
    <dbReference type="NCBI Taxonomy" id="1472767"/>
    <lineage>
        <taxon>Bacteria</taxon>
        <taxon>Bacillati</taxon>
        <taxon>Bacillota</taxon>
        <taxon>Bacilli</taxon>
        <taxon>Bacillales</taxon>
        <taxon>Bacillaceae</taxon>
        <taxon>Lentibacillus</taxon>
    </lineage>
</organism>
<keyword evidence="1" id="KW-1133">Transmembrane helix</keyword>
<sequence>MMALVVFIGGSIGSQLVFLPDVPHLPSIYGCLTGSVLLVAGNAIYVLYKRKKNNGAGNKNQNHG</sequence>
<evidence type="ECO:0000256" key="1">
    <source>
        <dbReference type="SAM" id="Phobius"/>
    </source>
</evidence>
<evidence type="ECO:0000313" key="3">
    <source>
        <dbReference type="Proteomes" id="UP000050331"/>
    </source>
</evidence>
<proteinExistence type="predicted"/>